<organism evidence="5 6">
    <name type="scientific">Electrophorus voltai</name>
    <dbReference type="NCBI Taxonomy" id="2609070"/>
    <lineage>
        <taxon>Eukaryota</taxon>
        <taxon>Metazoa</taxon>
        <taxon>Chordata</taxon>
        <taxon>Craniata</taxon>
        <taxon>Vertebrata</taxon>
        <taxon>Euteleostomi</taxon>
        <taxon>Actinopterygii</taxon>
        <taxon>Neopterygii</taxon>
        <taxon>Teleostei</taxon>
        <taxon>Ostariophysi</taxon>
        <taxon>Gymnotiformes</taxon>
        <taxon>Gymnotoidei</taxon>
        <taxon>Gymnotidae</taxon>
        <taxon>Electrophorus</taxon>
    </lineage>
</organism>
<feature type="repeat" description="ANK" evidence="3">
    <location>
        <begin position="1"/>
        <end position="33"/>
    </location>
</feature>
<feature type="repeat" description="ANK" evidence="3">
    <location>
        <begin position="244"/>
        <end position="276"/>
    </location>
</feature>
<protein>
    <recommendedName>
        <fullName evidence="4">Death domain-containing protein</fullName>
    </recommendedName>
</protein>
<sequence length="505" mass="56715">VDRKALHWAAGTGSEEALRLLLGYDADVDDADRFGMNALLLAAWFGHLRILQFLVSSGAKLNCTNKNGLNLLHCAAQRGHIHILEFIMEDLEDMQLDKPDKSGKTAFHLAAEHGQLEVMEFLIGMGCAHNLKDKEENTALHMAAKRGSAEAFRKVLETTESINEKNIVRKLLGRPAQCVLCMDAKLLLLVPQSHSSVASGIYELCVTFWQDGMAALHLAVDGGHYECVRLLVEAGCNVNELTNRNMTALHFAAQRGFDILARLLVEAGVSLDSVNVNHNSALHLAVFNNYPKIVKILIEAECDLDIFDSWLQTPLHIAAEHGHQNIAEMILIAGVNLKLLDKQRKTSLDIAARGNHVIVVDMIIKADRFYKWEQDNVKSDSDSLVGRAVSFRQDHQQEMQHFRTILWKLATKYMRPGEWKSLAKHWCFTDAHIRAIEHQWTGTKSFKEHGHRMLLIWLHGVLVARENPIKGLYEGLMGISRMDLAESIRHQANADQNSPKKCAMM</sequence>
<feature type="repeat" description="ANK" evidence="3">
    <location>
        <begin position="135"/>
        <end position="167"/>
    </location>
</feature>
<dbReference type="CDD" id="cd01670">
    <property type="entry name" value="Death"/>
    <property type="match status" value="1"/>
</dbReference>
<dbReference type="PANTHER" id="PTHR24193">
    <property type="entry name" value="ANKYRIN REPEAT PROTEIN"/>
    <property type="match status" value="1"/>
</dbReference>
<dbReference type="PANTHER" id="PTHR24193:SF122">
    <property type="entry name" value="ANKYRIN REPEAT DOMAIN-CONTAINING PROTEIN 23"/>
    <property type="match status" value="1"/>
</dbReference>
<evidence type="ECO:0000313" key="5">
    <source>
        <dbReference type="EMBL" id="KAK1798538.1"/>
    </source>
</evidence>
<evidence type="ECO:0000256" key="1">
    <source>
        <dbReference type="ARBA" id="ARBA00022737"/>
    </source>
</evidence>
<dbReference type="Proteomes" id="UP001239994">
    <property type="component" value="Unassembled WGS sequence"/>
</dbReference>
<feature type="domain" description="Death" evidence="4">
    <location>
        <begin position="418"/>
        <end position="492"/>
    </location>
</feature>
<feature type="repeat" description="ANK" evidence="3">
    <location>
        <begin position="34"/>
        <end position="66"/>
    </location>
</feature>
<feature type="non-terminal residue" evidence="5">
    <location>
        <position position="505"/>
    </location>
</feature>
<accession>A0AAD8ZFF7</accession>
<evidence type="ECO:0000256" key="2">
    <source>
        <dbReference type="ARBA" id="ARBA00023043"/>
    </source>
</evidence>
<dbReference type="PROSITE" id="PS50088">
    <property type="entry name" value="ANK_REPEAT"/>
    <property type="match status" value="8"/>
</dbReference>
<proteinExistence type="predicted"/>
<dbReference type="GO" id="GO:0045944">
    <property type="term" value="P:positive regulation of transcription by RNA polymerase II"/>
    <property type="evidence" value="ECO:0007669"/>
    <property type="project" value="TreeGrafter"/>
</dbReference>
<dbReference type="InterPro" id="IPR050663">
    <property type="entry name" value="Ankyrin-SOCS_Box"/>
</dbReference>
<dbReference type="PROSITE" id="PS50297">
    <property type="entry name" value="ANK_REP_REGION"/>
    <property type="match status" value="7"/>
</dbReference>
<dbReference type="PROSITE" id="PS50017">
    <property type="entry name" value="DEATH_DOMAIN"/>
    <property type="match status" value="1"/>
</dbReference>
<dbReference type="GO" id="GO:0000976">
    <property type="term" value="F:transcription cis-regulatory region binding"/>
    <property type="evidence" value="ECO:0007669"/>
    <property type="project" value="TreeGrafter"/>
</dbReference>
<keyword evidence="2 3" id="KW-0040">ANK repeat</keyword>
<dbReference type="EMBL" id="JAROKS010000012">
    <property type="protein sequence ID" value="KAK1798538.1"/>
    <property type="molecule type" value="Genomic_DNA"/>
</dbReference>
<dbReference type="PRINTS" id="PR01415">
    <property type="entry name" value="ANKYRIN"/>
</dbReference>
<gene>
    <name evidence="5" type="ORF">P4O66_006836</name>
</gene>
<dbReference type="SUPFAM" id="SSF47986">
    <property type="entry name" value="DEATH domain"/>
    <property type="match status" value="1"/>
</dbReference>
<dbReference type="InterPro" id="IPR036770">
    <property type="entry name" value="Ankyrin_rpt-contain_sf"/>
</dbReference>
<keyword evidence="1" id="KW-0677">Repeat</keyword>
<dbReference type="GO" id="GO:0005634">
    <property type="term" value="C:nucleus"/>
    <property type="evidence" value="ECO:0007669"/>
    <property type="project" value="TreeGrafter"/>
</dbReference>
<dbReference type="SMART" id="SM00248">
    <property type="entry name" value="ANK"/>
    <property type="match status" value="10"/>
</dbReference>
<dbReference type="InterPro" id="IPR011029">
    <property type="entry name" value="DEATH-like_dom_sf"/>
</dbReference>
<dbReference type="InterPro" id="IPR000488">
    <property type="entry name" value="Death_dom"/>
</dbReference>
<dbReference type="GO" id="GO:0007165">
    <property type="term" value="P:signal transduction"/>
    <property type="evidence" value="ECO:0007669"/>
    <property type="project" value="InterPro"/>
</dbReference>
<evidence type="ECO:0000256" key="3">
    <source>
        <dbReference type="PROSITE-ProRule" id="PRU00023"/>
    </source>
</evidence>
<dbReference type="Gene3D" id="1.10.533.10">
    <property type="entry name" value="Death Domain, Fas"/>
    <property type="match status" value="1"/>
</dbReference>
<dbReference type="AlphaFoldDB" id="A0AAD8ZFF7"/>
<feature type="repeat" description="ANK" evidence="3">
    <location>
        <begin position="313"/>
        <end position="342"/>
    </location>
</feature>
<dbReference type="SUPFAM" id="SSF48403">
    <property type="entry name" value="Ankyrin repeat"/>
    <property type="match status" value="1"/>
</dbReference>
<dbReference type="Pfam" id="PF12796">
    <property type="entry name" value="Ank_2"/>
    <property type="match status" value="2"/>
</dbReference>
<dbReference type="Gene3D" id="1.25.40.20">
    <property type="entry name" value="Ankyrin repeat-containing domain"/>
    <property type="match status" value="3"/>
</dbReference>
<evidence type="ECO:0000313" key="6">
    <source>
        <dbReference type="Proteomes" id="UP001239994"/>
    </source>
</evidence>
<comment type="caution">
    <text evidence="5">The sequence shown here is derived from an EMBL/GenBank/DDBJ whole genome shotgun (WGS) entry which is preliminary data.</text>
</comment>
<feature type="repeat" description="ANK" evidence="3">
    <location>
        <begin position="211"/>
        <end position="243"/>
    </location>
</feature>
<reference evidence="5" key="1">
    <citation type="submission" date="2023-03" db="EMBL/GenBank/DDBJ databases">
        <title>Electrophorus voltai genome.</title>
        <authorList>
            <person name="Bian C."/>
        </authorList>
    </citation>
    <scope>NUCLEOTIDE SEQUENCE</scope>
    <source>
        <strain evidence="5">CB-2022</strain>
        <tissue evidence="5">Muscle</tissue>
    </source>
</reference>
<dbReference type="InterPro" id="IPR002110">
    <property type="entry name" value="Ankyrin_rpt"/>
</dbReference>
<dbReference type="Pfam" id="PF00023">
    <property type="entry name" value="Ank"/>
    <property type="match status" value="2"/>
</dbReference>
<feature type="repeat" description="ANK" evidence="3">
    <location>
        <begin position="102"/>
        <end position="134"/>
    </location>
</feature>
<evidence type="ECO:0000259" key="4">
    <source>
        <dbReference type="PROSITE" id="PS50017"/>
    </source>
</evidence>
<keyword evidence="6" id="KW-1185">Reference proteome</keyword>
<feature type="repeat" description="ANK" evidence="3">
    <location>
        <begin position="277"/>
        <end position="309"/>
    </location>
</feature>
<name>A0AAD8ZFF7_9TELE</name>